<reference evidence="3 4" key="1">
    <citation type="submission" date="2019-02" db="EMBL/GenBank/DDBJ databases">
        <title>Bacterial novel species Mucilaginibacter sp. 17JY9-4 isolated from soil.</title>
        <authorList>
            <person name="Jung H.-Y."/>
        </authorList>
    </citation>
    <scope>NUCLEOTIDE SEQUENCE [LARGE SCALE GENOMIC DNA]</scope>
    <source>
        <strain evidence="3 4">17JY9-4</strain>
    </source>
</reference>
<evidence type="ECO:0000313" key="4">
    <source>
        <dbReference type="Proteomes" id="UP000293331"/>
    </source>
</evidence>
<accession>A0A4Q5LGI3</accession>
<feature type="region of interest" description="Disordered" evidence="2">
    <location>
        <begin position="527"/>
        <end position="561"/>
    </location>
</feature>
<feature type="compositionally biased region" description="Low complexity" evidence="2">
    <location>
        <begin position="530"/>
        <end position="552"/>
    </location>
</feature>
<dbReference type="OrthoDB" id="780707at2"/>
<dbReference type="RefSeq" id="WP_129878276.1">
    <property type="nucleotide sequence ID" value="NZ_SEWG01000013.1"/>
</dbReference>
<dbReference type="Proteomes" id="UP000293331">
    <property type="component" value="Unassembled WGS sequence"/>
</dbReference>
<feature type="coiled-coil region" evidence="1">
    <location>
        <begin position="576"/>
        <end position="607"/>
    </location>
</feature>
<evidence type="ECO:0000256" key="1">
    <source>
        <dbReference type="SAM" id="Coils"/>
    </source>
</evidence>
<keyword evidence="1" id="KW-0175">Coiled coil</keyword>
<gene>
    <name evidence="3" type="ORF">EWM62_19065</name>
</gene>
<feature type="coiled-coil region" evidence="1">
    <location>
        <begin position="283"/>
        <end position="310"/>
    </location>
</feature>
<evidence type="ECO:0000313" key="3">
    <source>
        <dbReference type="EMBL" id="RYU85627.1"/>
    </source>
</evidence>
<keyword evidence="4" id="KW-1185">Reference proteome</keyword>
<feature type="region of interest" description="Disordered" evidence="2">
    <location>
        <begin position="331"/>
        <end position="354"/>
    </location>
</feature>
<proteinExistence type="predicted"/>
<evidence type="ECO:0008006" key="5">
    <source>
        <dbReference type="Google" id="ProtNLM"/>
    </source>
</evidence>
<organism evidence="3 4">
    <name type="scientific">Mucilaginibacter terrigena</name>
    <dbReference type="NCBI Taxonomy" id="2492395"/>
    <lineage>
        <taxon>Bacteria</taxon>
        <taxon>Pseudomonadati</taxon>
        <taxon>Bacteroidota</taxon>
        <taxon>Sphingobacteriia</taxon>
        <taxon>Sphingobacteriales</taxon>
        <taxon>Sphingobacteriaceae</taxon>
        <taxon>Mucilaginibacter</taxon>
    </lineage>
</organism>
<dbReference type="AlphaFoldDB" id="A0A4Q5LGI3"/>
<protein>
    <recommendedName>
        <fullName evidence="5">Bacteriophage tail tape measure N-terminal domain-containing protein</fullName>
    </recommendedName>
</protein>
<comment type="caution">
    <text evidence="3">The sequence shown here is derived from an EMBL/GenBank/DDBJ whole genome shotgun (WGS) entry which is preliminary data.</text>
</comment>
<name>A0A4Q5LGI3_9SPHI</name>
<sequence>MANYNSVTDNEIEQAKKYKDALDELQKSVVGLNSKLPSFADGLKAGLQGIGEKLPEVVQSMVNLNKQNKEMAEAGGKPVNILKQLASSMFSWNGLISVGVTLLATYGGALIDWVSDLIKGETHLTSLGKAMKDQATIRDALSRANLKGKEDAQQELVHLKLLYNATQNKTLGDVKRKEAVDALKAQYPQYFKVIKDDIILNGKAETQYRKLAAAITATAQAKAAEEMMVANSKRQIGNSFKAQPLVAQLSDYDKKIKKAQEKYDSIEGPAFVMGYPGYNRDPKNEALLAINDLKKQKSEIQKQYNNIKTDSKLLEGQNKLLTGRVMEVTKDNGLGMTNGKGVPDEPKGNGGAKPNNNYNITNKIAEESANIFAQYNKRVNETNTYYDKLKANKKLSVKEQQDLEKQHQEALTLLKADFQKNDLEKLSDFEHQLQQIVIDSTESAQQKAILQAEEDKNQKLQAFDKETEVIKQRIIDEQKQLAEIKGKGHAEDERLLDESIKKQNDMLAKAAGVRIKYEAQLTKQVETVKNENPNQPNNATTANTANEAQPANKEGDTAQPTDPTLKQQLVLLKAQHDAAIKNSKLTQEEVKKIEEEYAKKKADLEDKLVSSKIHAGDKYIDAVLKNTKKDSAIYKAAFMAKKATSIADVIISTKKGIIGSFEGYAHLPFIGQALAIAQAAIIAGQGAASIADIAKQKPGFATGGQYMSDGRGALLPGYSRTDNTNAFLRSGEAVVVSEAMRNPWARNLVSAINVAHGGRDFSIPNMGRGYAIGGIFTDGGNANRYYNQPVNDAKELANTLAYQMINNFPPIYVDVKDVNNQQNILAQTVNRVNL</sequence>
<feature type="coiled-coil region" evidence="1">
    <location>
        <begin position="8"/>
        <end position="35"/>
    </location>
</feature>
<dbReference type="EMBL" id="SEWG01000013">
    <property type="protein sequence ID" value="RYU85627.1"/>
    <property type="molecule type" value="Genomic_DNA"/>
</dbReference>
<evidence type="ECO:0000256" key="2">
    <source>
        <dbReference type="SAM" id="MobiDB-lite"/>
    </source>
</evidence>